<feature type="coiled-coil region" evidence="1">
    <location>
        <begin position="51"/>
        <end position="78"/>
    </location>
</feature>
<dbReference type="AlphaFoldDB" id="A0A9D2AR15"/>
<dbReference type="SUPFAM" id="SSF53901">
    <property type="entry name" value="Thiolase-like"/>
    <property type="match status" value="1"/>
</dbReference>
<evidence type="ECO:0000256" key="2">
    <source>
        <dbReference type="SAM" id="MobiDB-lite"/>
    </source>
</evidence>
<evidence type="ECO:0000256" key="1">
    <source>
        <dbReference type="SAM" id="Coils"/>
    </source>
</evidence>
<dbReference type="InterPro" id="IPR038369">
    <property type="entry name" value="SpoVAD_sf"/>
</dbReference>
<dbReference type="Gene3D" id="3.40.47.40">
    <property type="entry name" value="Stage V sporulation protein AD"/>
    <property type="match status" value="1"/>
</dbReference>
<gene>
    <name evidence="3" type="primary">spoVAD</name>
    <name evidence="3" type="ORF">H9737_03635</name>
</gene>
<feature type="region of interest" description="Disordered" evidence="2">
    <location>
        <begin position="334"/>
        <end position="408"/>
    </location>
</feature>
<dbReference type="Proteomes" id="UP000824249">
    <property type="component" value="Unassembled WGS sequence"/>
</dbReference>
<name>A0A9D2AR15_9FIRM</name>
<evidence type="ECO:0000313" key="3">
    <source>
        <dbReference type="EMBL" id="HIX46765.1"/>
    </source>
</evidence>
<dbReference type="InterPro" id="IPR016039">
    <property type="entry name" value="Thiolase-like"/>
</dbReference>
<feature type="compositionally biased region" description="Low complexity" evidence="2">
    <location>
        <begin position="375"/>
        <end position="385"/>
    </location>
</feature>
<feature type="compositionally biased region" description="Gly residues" evidence="2">
    <location>
        <begin position="352"/>
        <end position="364"/>
    </location>
</feature>
<comment type="caution">
    <text evidence="3">The sequence shown here is derived from an EMBL/GenBank/DDBJ whole genome shotgun (WGS) entry which is preliminary data.</text>
</comment>
<dbReference type="NCBIfam" id="TIGR02845">
    <property type="entry name" value="spore_V_AD"/>
    <property type="match status" value="1"/>
</dbReference>
<dbReference type="EMBL" id="DXFD01000057">
    <property type="protein sequence ID" value="HIX46765.1"/>
    <property type="molecule type" value="Genomic_DNA"/>
</dbReference>
<dbReference type="GO" id="GO:0016746">
    <property type="term" value="F:acyltransferase activity"/>
    <property type="evidence" value="ECO:0007669"/>
    <property type="project" value="InterPro"/>
</dbReference>
<organism evidence="3 4">
    <name type="scientific">Candidatus Borkfalkia faecigallinarum</name>
    <dbReference type="NCBI Taxonomy" id="2838509"/>
    <lineage>
        <taxon>Bacteria</taxon>
        <taxon>Bacillati</taxon>
        <taxon>Bacillota</taxon>
        <taxon>Clostridia</taxon>
        <taxon>Christensenellales</taxon>
        <taxon>Christensenellaceae</taxon>
        <taxon>Candidatus Borkfalkia</taxon>
    </lineage>
</organism>
<proteinExistence type="predicted"/>
<keyword evidence="1" id="KW-0175">Coiled coil</keyword>
<dbReference type="InterPro" id="IPR010894">
    <property type="entry name" value="SpoVAD"/>
</dbReference>
<dbReference type="Pfam" id="PF07451">
    <property type="entry name" value="SpoVAD"/>
    <property type="match status" value="1"/>
</dbReference>
<dbReference type="NCBIfam" id="NF006160">
    <property type="entry name" value="PRK08304.1"/>
    <property type="match status" value="1"/>
</dbReference>
<sequence>MQQGNTVFFKNMPRIVATATVAGPKECAGIVGDYVDFSLDDDMFGESTFERAERKMLLAALRRSIEKAEKKREEIDVIVSGDLLNQIISAGFAARETGLPFLGIYSACSTMSEGLLLAGMLCDGGYAKTAVAATGSHFSSAERQYRYPLELGTTRPPQSQWTVTGAGSAVVSALGAGPALTCGTVGRVVDYGVSDVNNMGAAMAPAAADTILAHLRDTGRDPSYYDLILTGDLGALGSRICKDLVWEKGADMFDNHVDCGEIVYKVIEDEFQGGSGAGCSAVVLGSYIFDKLRRGGLDRVLFVATGALLSTVSSGQGETIPCIAHAVAIETGRGRAGKAGNSAQKEGAPGKKAGGGRPSSGGNGAENRPTYAKNAAVRPAGTRRTGGAKGRKSAARQAGENGPAQEDA</sequence>
<accession>A0A9D2AR15</accession>
<evidence type="ECO:0000313" key="4">
    <source>
        <dbReference type="Proteomes" id="UP000824249"/>
    </source>
</evidence>
<reference evidence="3" key="1">
    <citation type="journal article" date="2021" name="PeerJ">
        <title>Extensive microbial diversity within the chicken gut microbiome revealed by metagenomics and culture.</title>
        <authorList>
            <person name="Gilroy R."/>
            <person name="Ravi A."/>
            <person name="Getino M."/>
            <person name="Pursley I."/>
            <person name="Horton D.L."/>
            <person name="Alikhan N.F."/>
            <person name="Baker D."/>
            <person name="Gharbi K."/>
            <person name="Hall N."/>
            <person name="Watson M."/>
            <person name="Adriaenssens E.M."/>
            <person name="Foster-Nyarko E."/>
            <person name="Jarju S."/>
            <person name="Secka A."/>
            <person name="Antonio M."/>
            <person name="Oren A."/>
            <person name="Chaudhuri R.R."/>
            <person name="La Ragione R."/>
            <person name="Hildebrand F."/>
            <person name="Pallen M.J."/>
        </authorList>
    </citation>
    <scope>NUCLEOTIDE SEQUENCE</scope>
    <source>
        <strain evidence="3">26628</strain>
    </source>
</reference>
<reference evidence="3" key="2">
    <citation type="submission" date="2021-04" db="EMBL/GenBank/DDBJ databases">
        <authorList>
            <person name="Gilroy R."/>
        </authorList>
    </citation>
    <scope>NUCLEOTIDE SEQUENCE</scope>
    <source>
        <strain evidence="3">26628</strain>
    </source>
</reference>
<protein>
    <submittedName>
        <fullName evidence="3">Stage V sporulation protein AD</fullName>
    </submittedName>
</protein>